<organism evidence="3 4">
    <name type="scientific">Dactylonectria macrodidyma</name>
    <dbReference type="NCBI Taxonomy" id="307937"/>
    <lineage>
        <taxon>Eukaryota</taxon>
        <taxon>Fungi</taxon>
        <taxon>Dikarya</taxon>
        <taxon>Ascomycota</taxon>
        <taxon>Pezizomycotina</taxon>
        <taxon>Sordariomycetes</taxon>
        <taxon>Hypocreomycetidae</taxon>
        <taxon>Hypocreales</taxon>
        <taxon>Nectriaceae</taxon>
        <taxon>Dactylonectria</taxon>
    </lineage>
</organism>
<dbReference type="EMBL" id="JAGMUV010000001">
    <property type="protein sequence ID" value="KAH7175263.1"/>
    <property type="molecule type" value="Genomic_DNA"/>
</dbReference>
<evidence type="ECO:0000256" key="1">
    <source>
        <dbReference type="SAM" id="Phobius"/>
    </source>
</evidence>
<accession>A0A9P9FQG9</accession>
<evidence type="ECO:0000313" key="3">
    <source>
        <dbReference type="EMBL" id="KAH7175263.1"/>
    </source>
</evidence>
<gene>
    <name evidence="3" type="ORF">EDB81DRAFT_769547</name>
</gene>
<keyword evidence="1" id="KW-0812">Transmembrane</keyword>
<sequence>MSSTPFVTVAINSHDKLIDCCRNSQFYPVNILRLGNLKRVLKKQYNDLNTSKDLLFDSDDEIVDFLEARDGETKYQQKPTEGATELRSHLLENRKDPKCRHIFVQASDSRAPLNCSWESFSNILAFHQISPSFLDYVHSFGQSELPKDYSMTGFFSEDSLAISEDDTLKIPELGRSGRELRVSYLLRSVELTSEEDDGNNAEKKWPWRVRQMAIYHSFDFVTGRALWLNIKTNSLMKETITEAVVELPELKASSLGNLASRFEATLATHLIFADWCDSNWRCCINDFEADLSKILIKGKTARISQADESTVVRLKRMMSLQSQGTIQSRKERGAQTGDGVIQSSQAGLGCLISKVQRSMSKLKDPQDDSLSQLAAVSQPITGPPQCVNMLFESMKDLKDLDTFSFGQLQNLHHMSEQLHEMSLVIQLDVQTLRDIKEYYRGLIKNDNVPKEIRENCKSSVARFIWKVDRVAKNLEIRLTQLESMKTWLGDGKALFDGILQFKSLRINQMLTEIAAEQSQRMQEIANKTEKETESMHIITFVTLAFLPGTFVATFFQSGLFKWKEDGHGMSDSLKFNWIAFSFFAAICFPLMAVIFGMWWFWLRRRNRVHPAPGEV</sequence>
<proteinExistence type="predicted"/>
<dbReference type="AlphaFoldDB" id="A0A9P9FQG9"/>
<evidence type="ECO:0000259" key="2">
    <source>
        <dbReference type="Pfam" id="PF26616"/>
    </source>
</evidence>
<dbReference type="Pfam" id="PF26616">
    <property type="entry name" value="CorA-like"/>
    <property type="match status" value="1"/>
</dbReference>
<protein>
    <recommendedName>
        <fullName evidence="2">CorA-like transporter domain-containing protein</fullName>
    </recommendedName>
</protein>
<dbReference type="Gene3D" id="1.20.58.340">
    <property type="entry name" value="Magnesium transport protein CorA, transmembrane region"/>
    <property type="match status" value="1"/>
</dbReference>
<dbReference type="OrthoDB" id="5396681at2759"/>
<evidence type="ECO:0000313" key="4">
    <source>
        <dbReference type="Proteomes" id="UP000738349"/>
    </source>
</evidence>
<keyword evidence="1" id="KW-1133">Transmembrane helix</keyword>
<reference evidence="3" key="1">
    <citation type="journal article" date="2021" name="Nat. Commun.">
        <title>Genetic determinants of endophytism in the Arabidopsis root mycobiome.</title>
        <authorList>
            <person name="Mesny F."/>
            <person name="Miyauchi S."/>
            <person name="Thiergart T."/>
            <person name="Pickel B."/>
            <person name="Atanasova L."/>
            <person name="Karlsson M."/>
            <person name="Huettel B."/>
            <person name="Barry K.W."/>
            <person name="Haridas S."/>
            <person name="Chen C."/>
            <person name="Bauer D."/>
            <person name="Andreopoulos W."/>
            <person name="Pangilinan J."/>
            <person name="LaButti K."/>
            <person name="Riley R."/>
            <person name="Lipzen A."/>
            <person name="Clum A."/>
            <person name="Drula E."/>
            <person name="Henrissat B."/>
            <person name="Kohler A."/>
            <person name="Grigoriev I.V."/>
            <person name="Martin F.M."/>
            <person name="Hacquard S."/>
        </authorList>
    </citation>
    <scope>NUCLEOTIDE SEQUENCE</scope>
    <source>
        <strain evidence="3">MPI-CAGE-AT-0147</strain>
    </source>
</reference>
<feature type="transmembrane region" description="Helical" evidence="1">
    <location>
        <begin position="577"/>
        <end position="601"/>
    </location>
</feature>
<name>A0A9P9FQG9_9HYPO</name>
<keyword evidence="1" id="KW-0472">Membrane</keyword>
<keyword evidence="4" id="KW-1185">Reference proteome</keyword>
<feature type="transmembrane region" description="Helical" evidence="1">
    <location>
        <begin position="537"/>
        <end position="557"/>
    </location>
</feature>
<dbReference type="Proteomes" id="UP000738349">
    <property type="component" value="Unassembled WGS sequence"/>
</dbReference>
<dbReference type="InterPro" id="IPR058257">
    <property type="entry name" value="CorA-like_dom"/>
</dbReference>
<comment type="caution">
    <text evidence="3">The sequence shown here is derived from an EMBL/GenBank/DDBJ whole genome shotgun (WGS) entry which is preliminary data.</text>
</comment>
<feature type="domain" description="CorA-like transporter" evidence="2">
    <location>
        <begin position="20"/>
        <end position="295"/>
    </location>
</feature>